<sequence>MQALMEVPKQQLSKDSVKVWIISETIGNLIGFVILAALFVTDHYFSWPDWVEWLLIALTVLSILSTIWSFYRASLLYKHWRYDVNEEYLQLKSGALHEQHHIIPMTKIQSVSTHQGPLLKKYNLYSVKINTVGSDHEIPALPRAKAFELRDRIAVYAKVEEVEI</sequence>
<name>A0A1H0FNG6_HALAD</name>
<dbReference type="EMBL" id="FNIZ01000002">
    <property type="protein sequence ID" value="SDN96019.1"/>
    <property type="molecule type" value="Genomic_DNA"/>
</dbReference>
<feature type="transmembrane region" description="Helical" evidence="1">
    <location>
        <begin position="53"/>
        <end position="71"/>
    </location>
</feature>
<keyword evidence="1" id="KW-0812">Transmembrane</keyword>
<evidence type="ECO:0000259" key="2">
    <source>
        <dbReference type="Pfam" id="PF03703"/>
    </source>
</evidence>
<dbReference type="PANTHER" id="PTHR34473">
    <property type="entry name" value="UPF0699 TRANSMEMBRANE PROTEIN YDBS"/>
    <property type="match status" value="1"/>
</dbReference>
<keyword evidence="1" id="KW-1133">Transmembrane helix</keyword>
<dbReference type="AlphaFoldDB" id="A0A1H0FNG6"/>
<proteinExistence type="predicted"/>
<organism evidence="3 4">
    <name type="scientific">Halobacillus aidingensis</name>
    <dbReference type="NCBI Taxonomy" id="240303"/>
    <lineage>
        <taxon>Bacteria</taxon>
        <taxon>Bacillati</taxon>
        <taxon>Bacillota</taxon>
        <taxon>Bacilli</taxon>
        <taxon>Bacillales</taxon>
        <taxon>Bacillaceae</taxon>
        <taxon>Halobacillus</taxon>
    </lineage>
</organism>
<protein>
    <recommendedName>
        <fullName evidence="2">YdbS-like PH domain-containing protein</fullName>
    </recommendedName>
</protein>
<accession>A0A1H0FNG6</accession>
<dbReference type="Pfam" id="PF03703">
    <property type="entry name" value="bPH_2"/>
    <property type="match status" value="1"/>
</dbReference>
<evidence type="ECO:0000313" key="3">
    <source>
        <dbReference type="EMBL" id="SDN96019.1"/>
    </source>
</evidence>
<feature type="domain" description="YdbS-like PH" evidence="2">
    <location>
        <begin position="77"/>
        <end position="153"/>
    </location>
</feature>
<reference evidence="4" key="1">
    <citation type="submission" date="2016-10" db="EMBL/GenBank/DDBJ databases">
        <authorList>
            <person name="Varghese N."/>
            <person name="Submissions S."/>
        </authorList>
    </citation>
    <scope>NUCLEOTIDE SEQUENCE [LARGE SCALE GENOMIC DNA]</scope>
    <source>
        <strain evidence="4">CGMCC 1.3703</strain>
    </source>
</reference>
<dbReference type="Proteomes" id="UP000198860">
    <property type="component" value="Unassembled WGS sequence"/>
</dbReference>
<evidence type="ECO:0000256" key="1">
    <source>
        <dbReference type="SAM" id="Phobius"/>
    </source>
</evidence>
<dbReference type="InterPro" id="IPR005182">
    <property type="entry name" value="YdbS-like_PH"/>
</dbReference>
<feature type="transmembrane region" description="Helical" evidence="1">
    <location>
        <begin position="21"/>
        <end position="41"/>
    </location>
</feature>
<keyword evidence="4" id="KW-1185">Reference proteome</keyword>
<dbReference type="OrthoDB" id="2437193at2"/>
<evidence type="ECO:0000313" key="4">
    <source>
        <dbReference type="Proteomes" id="UP000198860"/>
    </source>
</evidence>
<dbReference type="STRING" id="240303.SAMN05421677_10258"/>
<gene>
    <name evidence="3" type="ORF">SAMN05421677_10258</name>
</gene>
<dbReference type="PANTHER" id="PTHR34473:SF2">
    <property type="entry name" value="UPF0699 TRANSMEMBRANE PROTEIN YDBT"/>
    <property type="match status" value="1"/>
</dbReference>
<dbReference type="RefSeq" id="WP_089650846.1">
    <property type="nucleotide sequence ID" value="NZ_FNIZ01000002.1"/>
</dbReference>
<keyword evidence="1" id="KW-0472">Membrane</keyword>